<sequence>MSWRDTINRVCTRVKSYFFLFLITHYSIPNVAHWQLPTRISRYIAYITKMFSHIILKTGGDLFFYGQKFGILATFAILAMLLSNTLRIDPGCNIINRSNGLYCCLPSNNPDDLLNLFVYFSRVQGVLPLSSYLDGIIPVFYYALYLNKNI</sequence>
<evidence type="ECO:0000256" key="1">
    <source>
        <dbReference type="SAM" id="Phobius"/>
    </source>
</evidence>
<dbReference type="AlphaFoldDB" id="Q6H007"/>
<accession>Q6H007</accession>
<keyword evidence="1" id="KW-1133">Transmembrane helix</keyword>
<feature type="transmembrane region" description="Helical" evidence="1">
    <location>
        <begin position="125"/>
        <end position="144"/>
    </location>
</feature>
<reference evidence="2" key="2">
    <citation type="submission" date="2004-02" db="EMBL/GenBank/DDBJ databases">
        <authorList>
            <person name="Stowe-Evans E."/>
            <person name="Ford J."/>
            <person name="Kehoe D.M."/>
        </authorList>
    </citation>
    <scope>NUCLEOTIDE SEQUENCE</scope>
    <source>
        <strain evidence="2">FD33</strain>
    </source>
</reference>
<proteinExistence type="predicted"/>
<protein>
    <submittedName>
        <fullName evidence="2">Uncharacterized protein</fullName>
    </submittedName>
</protein>
<reference evidence="2" key="1">
    <citation type="journal article" date="2004" name="J. Bacteriol.">
        <title>Genomic DNA microarray analysis: identification of new genes regulated by light color in the cyanobacterium Fremyella diplosiphon.</title>
        <authorList>
            <person name="Stowe-Evans E.L."/>
            <person name="Ford J."/>
            <person name="Kehoe D.M."/>
        </authorList>
    </citation>
    <scope>NUCLEOTIDE SEQUENCE</scope>
    <source>
        <strain evidence="2">FD33</strain>
    </source>
</reference>
<dbReference type="EMBL" id="AY548458">
    <property type="protein sequence ID" value="AAT41962.1"/>
    <property type="molecule type" value="Genomic_DNA"/>
</dbReference>
<organism evidence="2">
    <name type="scientific">Microchaete diplosiphon</name>
    <name type="common">Fremyella diplosiphon</name>
    <dbReference type="NCBI Taxonomy" id="1197"/>
    <lineage>
        <taxon>Bacteria</taxon>
        <taxon>Bacillati</taxon>
        <taxon>Cyanobacteriota</taxon>
        <taxon>Cyanophyceae</taxon>
        <taxon>Nostocales</taxon>
        <taxon>Rivulariaceae</taxon>
        <taxon>Microchaete</taxon>
    </lineage>
</organism>
<name>Q6H007_MICDP</name>
<feature type="transmembrane region" description="Helical" evidence="1">
    <location>
        <begin position="62"/>
        <end position="82"/>
    </location>
</feature>
<evidence type="ECO:0000313" key="2">
    <source>
        <dbReference type="EMBL" id="AAT41962.1"/>
    </source>
</evidence>
<keyword evidence="1" id="KW-0812">Transmembrane</keyword>
<keyword evidence="1" id="KW-0472">Membrane</keyword>